<reference evidence="2" key="1">
    <citation type="submission" date="2013-06" db="EMBL/GenBank/DDBJ databases">
        <title>Complete Genome Sequence of Hyperthermophilic Palaeococcus pacificus DY20341T, Isolated from a Deep-Sea Hydrothermal Sediments.</title>
        <authorList>
            <person name="Zeng X."/>
            <person name="Shao Z."/>
        </authorList>
    </citation>
    <scope>NUCLEOTIDE SEQUENCE [LARGE SCALE GENOMIC DNA]</scope>
    <source>
        <strain evidence="2">DY20341</strain>
    </source>
</reference>
<gene>
    <name evidence="1" type="ORF">PAP_03085</name>
</gene>
<dbReference type="eggNOG" id="arCOG13131">
    <property type="taxonomic scope" value="Archaea"/>
</dbReference>
<protein>
    <submittedName>
        <fullName evidence="1">Uncharacterized protein</fullName>
    </submittedName>
</protein>
<dbReference type="GeneID" id="24841744"/>
<dbReference type="STRING" id="1343739.PAP_03085"/>
<proteinExistence type="predicted"/>
<organism evidence="1 2">
    <name type="scientific">Palaeococcus pacificus DY20341</name>
    <dbReference type="NCBI Taxonomy" id="1343739"/>
    <lineage>
        <taxon>Archaea</taxon>
        <taxon>Methanobacteriati</taxon>
        <taxon>Methanobacteriota</taxon>
        <taxon>Thermococci</taxon>
        <taxon>Thermococcales</taxon>
        <taxon>Thermococcaceae</taxon>
        <taxon>Palaeococcus</taxon>
    </lineage>
</organism>
<dbReference type="OrthoDB" id="98154at2157"/>
<dbReference type="RefSeq" id="WP_048164635.1">
    <property type="nucleotide sequence ID" value="NZ_CP006019.1"/>
</dbReference>
<keyword evidence="2" id="KW-1185">Reference proteome</keyword>
<evidence type="ECO:0000313" key="2">
    <source>
        <dbReference type="Proteomes" id="UP000027981"/>
    </source>
</evidence>
<accession>A0A075LSU8</accession>
<dbReference type="KEGG" id="ppac:PAP_03085"/>
<evidence type="ECO:0000313" key="1">
    <source>
        <dbReference type="EMBL" id="AIF69037.1"/>
    </source>
</evidence>
<reference evidence="1 2" key="2">
    <citation type="journal article" date="2015" name="Genome Announc.">
        <title>Complete Genome Sequence of Hyperthermophilic Piezophilic Archaeon Palaeococcus pacificus DY20341T, Isolated from Deep-Sea Hydrothermal Sediments.</title>
        <authorList>
            <person name="Zeng X."/>
            <person name="Jebbar M."/>
            <person name="Shao Z."/>
        </authorList>
    </citation>
    <scope>NUCLEOTIDE SEQUENCE [LARGE SCALE GENOMIC DNA]</scope>
    <source>
        <strain evidence="1 2">DY20341</strain>
    </source>
</reference>
<dbReference type="Proteomes" id="UP000027981">
    <property type="component" value="Chromosome"/>
</dbReference>
<dbReference type="EMBL" id="CP006019">
    <property type="protein sequence ID" value="AIF69037.1"/>
    <property type="molecule type" value="Genomic_DNA"/>
</dbReference>
<name>A0A075LSU8_9EURY</name>
<sequence>MVSPASIVLLFVEDFAKENRSLKKGAKYFDWQKRYDAFETACAMFGVTIAKLIREGKIELKVKKGFFGRKKLFFVRRADIPEEYGVIVRGMQSISLYNEVELKAALFLSIPISSLPAQALSRYIIMHDLKGEDFEALHNSLELQHEKENLKRLLDEFKQDEERWKLFVKSVERAMDMCKGKEGIMLYTPLDMLEAR</sequence>
<dbReference type="AlphaFoldDB" id="A0A075LSU8"/>
<dbReference type="HOGENOM" id="CLU_1352164_0_0_2"/>